<dbReference type="Proteomes" id="UP000664277">
    <property type="component" value="Unassembled WGS sequence"/>
</dbReference>
<sequence length="412" mass="47069">MMKLAKLSAISVLLLFIHSGGGQPELECNASNTRPTWRTKLPDGSIFFPYSWCLAFKILNVKPHLVHQYKTDDAELDIQVKVEYVLREGTQTSHPFWSERGQEVKETPIQKGDIITLCLSKEPNLDLRKFVSSLKNKTQVWAFSTPHRNNNGKRLRFRISDRFEPFHNQTFSSNDLKELAAGLAPVINDPQKAKLPIEKYLRDRWTEKRIREFCQKDNRLVIWKAIPDPVEFGCYTPEISCLRGVLYPKSQLGEVMWIADTTNNTPTSYAVSVKDGKNLWQLDRSCFELGVAFNDDDALKKRIHDTLTFAQGISFDAHPPKQDLTKEEHSIQAYSSSTPLPFMPDWKAFTVERERGTGKVVAVSCETSSGRLRAILDSKKTIRSVTMGGKQDNEWIKSLAEANKKRAELYDQ</sequence>
<evidence type="ECO:0008006" key="4">
    <source>
        <dbReference type="Google" id="ProtNLM"/>
    </source>
</evidence>
<keyword evidence="1" id="KW-0732">Signal</keyword>
<organism evidence="2 3">
    <name type="scientific">Candidatus Obscuribacter phosphatis</name>
    <dbReference type="NCBI Taxonomy" id="1906157"/>
    <lineage>
        <taxon>Bacteria</taxon>
        <taxon>Bacillati</taxon>
        <taxon>Candidatus Melainabacteria</taxon>
        <taxon>Candidatus Obscuribacterales</taxon>
        <taxon>Candidatus Obscuribacteraceae</taxon>
        <taxon>Candidatus Obscuribacter</taxon>
    </lineage>
</organism>
<gene>
    <name evidence="2" type="ORF">J0M35_04920</name>
</gene>
<dbReference type="EMBL" id="JAFLCK010000004">
    <property type="protein sequence ID" value="MBN8659681.1"/>
    <property type="molecule type" value="Genomic_DNA"/>
</dbReference>
<name>A0A8J7PBH8_9BACT</name>
<comment type="caution">
    <text evidence="2">The sequence shown here is derived from an EMBL/GenBank/DDBJ whole genome shotgun (WGS) entry which is preliminary data.</text>
</comment>
<feature type="signal peptide" evidence="1">
    <location>
        <begin position="1"/>
        <end position="22"/>
    </location>
</feature>
<feature type="chain" id="PRO_5035229922" description="Tle cognate immunity protein 4 C-terminal domain-containing protein" evidence="1">
    <location>
        <begin position="23"/>
        <end position="412"/>
    </location>
</feature>
<accession>A0A8J7PBH8</accession>
<evidence type="ECO:0000313" key="2">
    <source>
        <dbReference type="EMBL" id="MBN8659681.1"/>
    </source>
</evidence>
<dbReference type="AlphaFoldDB" id="A0A8J7PBH8"/>
<evidence type="ECO:0000256" key="1">
    <source>
        <dbReference type="SAM" id="SignalP"/>
    </source>
</evidence>
<reference evidence="2" key="1">
    <citation type="submission" date="2021-02" db="EMBL/GenBank/DDBJ databases">
        <title>Genome-Resolved Metagenomics of a Microbial Community Performing Photosynthetic Biological Nutrient Removal.</title>
        <authorList>
            <person name="Mcdaniel E.A."/>
        </authorList>
    </citation>
    <scope>NUCLEOTIDE SEQUENCE</scope>
    <source>
        <strain evidence="2">UWPOB_OBS1</strain>
    </source>
</reference>
<proteinExistence type="predicted"/>
<protein>
    <recommendedName>
        <fullName evidence="4">Tle cognate immunity protein 4 C-terminal domain-containing protein</fullName>
    </recommendedName>
</protein>
<evidence type="ECO:0000313" key="3">
    <source>
        <dbReference type="Proteomes" id="UP000664277"/>
    </source>
</evidence>